<gene>
    <name evidence="1" type="ORF">QFC19_001656</name>
</gene>
<evidence type="ECO:0000313" key="1">
    <source>
        <dbReference type="EMBL" id="KAJ9110253.1"/>
    </source>
</evidence>
<reference evidence="1" key="1">
    <citation type="submission" date="2023-04" db="EMBL/GenBank/DDBJ databases">
        <title>Draft Genome sequencing of Naganishia species isolated from polar environments using Oxford Nanopore Technology.</title>
        <authorList>
            <person name="Leo P."/>
            <person name="Venkateswaran K."/>
        </authorList>
    </citation>
    <scope>NUCLEOTIDE SEQUENCE</scope>
    <source>
        <strain evidence="1">MNA-CCFEE 5261</strain>
    </source>
</reference>
<sequence length="528" mass="51137">MSNSNIDSRTYHSGENNDTTGREPFEDTSRDFIHGGNTTSAAGTGIPGTFGAGVGNTGTGHTGVGHTGVGHTGVGHTGTTHQGGLTGAGAGATTGAGLTGRHGRRGSASSSSSSSSEEVDGVRRKKDRSNRPKKPIGQKVKEAVGLGGAGAGATGASRTIGHDQSSSATGIHSGATGIHSDRVANAGVNPTGDGPREGQSHGVTSLHGNRDAYNESAGTRGDINTGTTRDPAVHSSGLGGLSGSTRQTGDVPGGIQSGTTSYGTGHNLASEARDHTTGSHHTGTGVGSGVGAGGLGASSGNQYGSGVGTGGLGSSQGNQYGSGVGTGAHTGTGVGSGVGTGGLGSSHGIQHGSGVGAGGLGASSGNQYGSNTAASNYDSTTSGLGEDRSAGYARTQGGPGNEGITGHNLSGAAGTDRFDVDRASSGVTGGAYGQSDVNKQTDSGLNRHQGDFTNNQTATGGAYSNPEARTGLTGREHTTTGVPDQHGNATHTTEGHSGTTHTTEGHSGGLIDKVKGMLGGHSSTGHST</sequence>
<evidence type="ECO:0000313" key="2">
    <source>
        <dbReference type="Proteomes" id="UP001241377"/>
    </source>
</evidence>
<accession>A0ACC2WFR9</accession>
<dbReference type="Proteomes" id="UP001241377">
    <property type="component" value="Unassembled WGS sequence"/>
</dbReference>
<comment type="caution">
    <text evidence="1">The sequence shown here is derived from an EMBL/GenBank/DDBJ whole genome shotgun (WGS) entry which is preliminary data.</text>
</comment>
<proteinExistence type="predicted"/>
<dbReference type="EMBL" id="JASBWR010000013">
    <property type="protein sequence ID" value="KAJ9110253.1"/>
    <property type="molecule type" value="Genomic_DNA"/>
</dbReference>
<protein>
    <submittedName>
        <fullName evidence="1">Uncharacterized protein</fullName>
    </submittedName>
</protein>
<keyword evidence="2" id="KW-1185">Reference proteome</keyword>
<organism evidence="1 2">
    <name type="scientific">Naganishia cerealis</name>
    <dbReference type="NCBI Taxonomy" id="610337"/>
    <lineage>
        <taxon>Eukaryota</taxon>
        <taxon>Fungi</taxon>
        <taxon>Dikarya</taxon>
        <taxon>Basidiomycota</taxon>
        <taxon>Agaricomycotina</taxon>
        <taxon>Tremellomycetes</taxon>
        <taxon>Filobasidiales</taxon>
        <taxon>Filobasidiaceae</taxon>
        <taxon>Naganishia</taxon>
    </lineage>
</organism>
<name>A0ACC2WFR9_9TREE</name>